<keyword evidence="10" id="KW-1185">Reference proteome</keyword>
<evidence type="ECO:0000256" key="5">
    <source>
        <dbReference type="ARBA" id="ARBA00023159"/>
    </source>
</evidence>
<comment type="similarity">
    <text evidence="2 8">Belongs to the Mediator complex subunit 7 family.</text>
</comment>
<organism evidence="9 10">
    <name type="scientific">Sungouiella intermedia</name>
    <dbReference type="NCBI Taxonomy" id="45354"/>
    <lineage>
        <taxon>Eukaryota</taxon>
        <taxon>Fungi</taxon>
        <taxon>Dikarya</taxon>
        <taxon>Ascomycota</taxon>
        <taxon>Saccharomycotina</taxon>
        <taxon>Pichiomycetes</taxon>
        <taxon>Metschnikowiaceae</taxon>
        <taxon>Sungouiella</taxon>
    </lineage>
</organism>
<dbReference type="InterPro" id="IPR037212">
    <property type="entry name" value="Med7/Med21-like"/>
</dbReference>
<evidence type="ECO:0000256" key="2">
    <source>
        <dbReference type="ARBA" id="ARBA00009994"/>
    </source>
</evidence>
<protein>
    <recommendedName>
        <fullName evidence="3 8">Mediator of RNA polymerase II transcription subunit 7</fullName>
    </recommendedName>
</protein>
<reference evidence="9 10" key="1">
    <citation type="submission" date="2016-10" db="EMBL/GenBank/DDBJ databases">
        <authorList>
            <person name="de Groot N.N."/>
        </authorList>
    </citation>
    <scope>NUCLEOTIDE SEQUENCE [LARGE SCALE GENOMIC DNA]</scope>
    <source>
        <strain evidence="9 10">CBS 141442</strain>
    </source>
</reference>
<dbReference type="Pfam" id="PF05983">
    <property type="entry name" value="Med7"/>
    <property type="match status" value="1"/>
</dbReference>
<dbReference type="Gene3D" id="6.10.140.1520">
    <property type="match status" value="1"/>
</dbReference>
<keyword evidence="4 8" id="KW-0805">Transcription regulation</keyword>
<evidence type="ECO:0000256" key="4">
    <source>
        <dbReference type="ARBA" id="ARBA00023015"/>
    </source>
</evidence>
<gene>
    <name evidence="9" type="ORF">SAMEA4029010_CIC11G00000005593</name>
</gene>
<dbReference type="OrthoDB" id="10253553at2759"/>
<dbReference type="PANTHER" id="PTHR21428">
    <property type="entry name" value="MEDIATOR OF RNA POLYMERASE II TRANSCRIPTION SUBUNIT 7"/>
    <property type="match status" value="1"/>
</dbReference>
<evidence type="ECO:0000256" key="7">
    <source>
        <dbReference type="ARBA" id="ARBA00023242"/>
    </source>
</evidence>
<dbReference type="AlphaFoldDB" id="A0A1L0BQR5"/>
<dbReference type="EMBL" id="LT635759">
    <property type="protein sequence ID" value="SGZ53587.1"/>
    <property type="molecule type" value="Genomic_DNA"/>
</dbReference>
<keyword evidence="5 8" id="KW-0010">Activator</keyword>
<name>A0A1L0BQR5_9ASCO</name>
<dbReference type="GO" id="GO:0070847">
    <property type="term" value="C:core mediator complex"/>
    <property type="evidence" value="ECO:0007669"/>
    <property type="project" value="TreeGrafter"/>
</dbReference>
<evidence type="ECO:0000256" key="6">
    <source>
        <dbReference type="ARBA" id="ARBA00023163"/>
    </source>
</evidence>
<dbReference type="InterPro" id="IPR009244">
    <property type="entry name" value="Mediatior_Med7"/>
</dbReference>
<sequence>MADDLISSLYPPPPPYFKYFTDDNVTKFEEWKKTESEGLPKGELSLQVPPEVPLGDQYRGYGSIWALENKLPSLKELGWRQLYNDHDETITSKQKIDELHKLLDSLLLNFLELVGLMSVEPAKFYVKVEDLKLILININHLLNTYRPHQTRESLIMLLKKQIESKKAEILEIDKVTAEVKEKILGLVLNGEIAHLQERRNDISESGEHEEQMKKLQLLRELMEEQKK</sequence>
<evidence type="ECO:0000256" key="3">
    <source>
        <dbReference type="ARBA" id="ARBA00020631"/>
    </source>
</evidence>
<evidence type="ECO:0000256" key="1">
    <source>
        <dbReference type="ARBA" id="ARBA00004123"/>
    </source>
</evidence>
<dbReference type="SUPFAM" id="SSF140718">
    <property type="entry name" value="Mediator hinge subcomplex-like"/>
    <property type="match status" value="1"/>
</dbReference>
<dbReference type="GO" id="GO:0003712">
    <property type="term" value="F:transcription coregulator activity"/>
    <property type="evidence" value="ECO:0007669"/>
    <property type="project" value="InterPro"/>
</dbReference>
<proteinExistence type="inferred from homology"/>
<dbReference type="GO" id="GO:0006357">
    <property type="term" value="P:regulation of transcription by RNA polymerase II"/>
    <property type="evidence" value="ECO:0007669"/>
    <property type="project" value="InterPro"/>
</dbReference>
<accession>A0A1L0BQR5</accession>
<dbReference type="STRING" id="45354.A0A1L0BQR5"/>
<comment type="subcellular location">
    <subcellularLocation>
        <location evidence="1 8">Nucleus</location>
    </subcellularLocation>
</comment>
<comment type="function">
    <text evidence="8">Component of the Mediator complex, a coactivator involved in the regulated transcription of nearly all RNA polymerase II-dependent genes. Mediator functions as a bridge to convey information from gene-specific regulatory proteins to the basal RNA polymerase II transcription machinery.</text>
</comment>
<evidence type="ECO:0000313" key="10">
    <source>
        <dbReference type="Proteomes" id="UP000182334"/>
    </source>
</evidence>
<evidence type="ECO:0000256" key="8">
    <source>
        <dbReference type="RuleBase" id="RU364060"/>
    </source>
</evidence>
<dbReference type="Gene3D" id="6.10.140.200">
    <property type="match status" value="1"/>
</dbReference>
<dbReference type="GO" id="GO:0016592">
    <property type="term" value="C:mediator complex"/>
    <property type="evidence" value="ECO:0007669"/>
    <property type="project" value="InterPro"/>
</dbReference>
<dbReference type="PANTHER" id="PTHR21428:SF11">
    <property type="entry name" value="MEDIATOR OF RNA POLYMERASE II TRANSCRIPTION SUBUNIT 7"/>
    <property type="match status" value="1"/>
</dbReference>
<dbReference type="Proteomes" id="UP000182334">
    <property type="component" value="Chromosome IV"/>
</dbReference>
<evidence type="ECO:0000313" key="9">
    <source>
        <dbReference type="EMBL" id="SGZ53587.1"/>
    </source>
</evidence>
<dbReference type="InterPro" id="IPR044888">
    <property type="entry name" value="Mediatior_Med7_sf"/>
</dbReference>
<comment type="subunit">
    <text evidence="8">Component of the Mediator complex.</text>
</comment>
<keyword evidence="7 8" id="KW-0539">Nucleus</keyword>
<keyword evidence="6 8" id="KW-0804">Transcription</keyword>